<dbReference type="KEGG" id="snk:CP967_33630"/>
<keyword evidence="2 7" id="KW-0808">Transferase</keyword>
<name>A0A5J6FN23_9ACTN</name>
<accession>A0A5J6FN23</accession>
<evidence type="ECO:0000256" key="1">
    <source>
        <dbReference type="ARBA" id="ARBA00022603"/>
    </source>
</evidence>
<dbReference type="EMBL" id="CP023702">
    <property type="protein sequence ID" value="QEU76260.1"/>
    <property type="molecule type" value="Genomic_DNA"/>
</dbReference>
<keyword evidence="3" id="KW-0949">S-adenosyl-L-methionine</keyword>
<dbReference type="GO" id="GO:0008171">
    <property type="term" value="F:O-methyltransferase activity"/>
    <property type="evidence" value="ECO:0007669"/>
    <property type="project" value="InterPro"/>
</dbReference>
<dbReference type="Pfam" id="PF08100">
    <property type="entry name" value="Dimerisation"/>
    <property type="match status" value="1"/>
</dbReference>
<gene>
    <name evidence="7" type="ORF">CP967_33630</name>
</gene>
<protein>
    <submittedName>
        <fullName evidence="7">Methyltransferase domain-containing protein</fullName>
    </submittedName>
</protein>
<dbReference type="SUPFAM" id="SSF46785">
    <property type="entry name" value="Winged helix' DNA-binding domain"/>
    <property type="match status" value="1"/>
</dbReference>
<dbReference type="InterPro" id="IPR029063">
    <property type="entry name" value="SAM-dependent_MTases_sf"/>
</dbReference>
<feature type="domain" description="O-methyltransferase C-terminal" evidence="5">
    <location>
        <begin position="128"/>
        <end position="343"/>
    </location>
</feature>
<dbReference type="Proteomes" id="UP000326178">
    <property type="component" value="Chromosome"/>
</dbReference>
<dbReference type="InterPro" id="IPR001077">
    <property type="entry name" value="COMT_C"/>
</dbReference>
<evidence type="ECO:0000256" key="4">
    <source>
        <dbReference type="PIRSR" id="PIRSR005739-1"/>
    </source>
</evidence>
<sequence>MTAPSTGRPEAVAVPDGTRASHAWRMREMIYGHVRSRAVCAAAELGLADAIGDRSPTAAELATTTGADPALLSRLLRALVSFGVLRRGPGDGAESYGLTPLGETLRSDAPASALPTALLVATTMAPAWERLTEVVRSGRPAFADVFGTDFFSHLDGDPWLRGIFDRSQETGLALELRGLLQGVDFSGPLSVVDVGGGDGALLTGLLQDRPAVRGVLVDLPAALPAAARRVADAGLADRCELVEGDFLDSLPAGGDLYLLRHILHDWDDTSCRLVLQNCRRAMRPGARVVVVDHLADAEDGHGTVPGPSGQWGALMDLYMMSLFTGGRERTQEEIAGLFREAGLALVRTTLLPGGTGVLEARGDDFTERARDGFWGEKDGDR</sequence>
<feature type="active site" description="Proton acceptor" evidence="4">
    <location>
        <position position="264"/>
    </location>
</feature>
<evidence type="ECO:0000313" key="7">
    <source>
        <dbReference type="EMBL" id="QEU76260.1"/>
    </source>
</evidence>
<dbReference type="PROSITE" id="PS51683">
    <property type="entry name" value="SAM_OMT_II"/>
    <property type="match status" value="1"/>
</dbReference>
<dbReference type="PIRSF" id="PIRSF005739">
    <property type="entry name" value="O-mtase"/>
    <property type="match status" value="1"/>
</dbReference>
<dbReference type="GO" id="GO:0032259">
    <property type="term" value="P:methylation"/>
    <property type="evidence" value="ECO:0007669"/>
    <property type="project" value="UniProtKB-KW"/>
</dbReference>
<dbReference type="PANTHER" id="PTHR43712">
    <property type="entry name" value="PUTATIVE (AFU_ORTHOLOGUE AFUA_4G14580)-RELATED"/>
    <property type="match status" value="1"/>
</dbReference>
<dbReference type="Gene3D" id="3.40.50.150">
    <property type="entry name" value="Vaccinia Virus protein VP39"/>
    <property type="match status" value="1"/>
</dbReference>
<evidence type="ECO:0000256" key="3">
    <source>
        <dbReference type="ARBA" id="ARBA00022691"/>
    </source>
</evidence>
<reference evidence="7 8" key="1">
    <citation type="submission" date="2017-09" db="EMBL/GenBank/DDBJ databases">
        <authorList>
            <person name="Lee N."/>
            <person name="Cho B.-K."/>
        </authorList>
    </citation>
    <scope>NUCLEOTIDE SEQUENCE [LARGE SCALE GENOMIC DNA]</scope>
    <source>
        <strain evidence="7 8">ATCC 12769</strain>
    </source>
</reference>
<dbReference type="Gene3D" id="1.10.10.10">
    <property type="entry name" value="Winged helix-like DNA-binding domain superfamily/Winged helix DNA-binding domain"/>
    <property type="match status" value="1"/>
</dbReference>
<dbReference type="SUPFAM" id="SSF53335">
    <property type="entry name" value="S-adenosyl-L-methionine-dependent methyltransferases"/>
    <property type="match status" value="1"/>
</dbReference>
<dbReference type="RefSeq" id="WP_150491577.1">
    <property type="nucleotide sequence ID" value="NZ_BMUV01000026.1"/>
</dbReference>
<evidence type="ECO:0000259" key="6">
    <source>
        <dbReference type="Pfam" id="PF08100"/>
    </source>
</evidence>
<dbReference type="Pfam" id="PF00891">
    <property type="entry name" value="Methyltransf_2"/>
    <property type="match status" value="1"/>
</dbReference>
<evidence type="ECO:0000256" key="2">
    <source>
        <dbReference type="ARBA" id="ARBA00022679"/>
    </source>
</evidence>
<evidence type="ECO:0000259" key="5">
    <source>
        <dbReference type="Pfam" id="PF00891"/>
    </source>
</evidence>
<dbReference type="InterPro" id="IPR036390">
    <property type="entry name" value="WH_DNA-bd_sf"/>
</dbReference>
<dbReference type="InterPro" id="IPR016461">
    <property type="entry name" value="COMT-like"/>
</dbReference>
<dbReference type="CDD" id="cd02440">
    <property type="entry name" value="AdoMet_MTases"/>
    <property type="match status" value="1"/>
</dbReference>
<keyword evidence="8" id="KW-1185">Reference proteome</keyword>
<dbReference type="Gene3D" id="1.10.287.1350">
    <property type="match status" value="1"/>
</dbReference>
<dbReference type="PANTHER" id="PTHR43712:SF2">
    <property type="entry name" value="O-METHYLTRANSFERASE CICE"/>
    <property type="match status" value="1"/>
</dbReference>
<feature type="domain" description="O-methyltransferase dimerisation" evidence="6">
    <location>
        <begin position="28"/>
        <end position="105"/>
    </location>
</feature>
<evidence type="ECO:0000313" key="8">
    <source>
        <dbReference type="Proteomes" id="UP000326178"/>
    </source>
</evidence>
<dbReference type="AlphaFoldDB" id="A0A5J6FN23"/>
<keyword evidence="1 7" id="KW-0489">Methyltransferase</keyword>
<dbReference type="GO" id="GO:0046983">
    <property type="term" value="F:protein dimerization activity"/>
    <property type="evidence" value="ECO:0007669"/>
    <property type="project" value="InterPro"/>
</dbReference>
<dbReference type="OrthoDB" id="4145676at2"/>
<dbReference type="InterPro" id="IPR012967">
    <property type="entry name" value="COMT_dimerisation"/>
</dbReference>
<proteinExistence type="predicted"/>
<organism evidence="7 8">
    <name type="scientific">Streptomyces nitrosporeus</name>
    <dbReference type="NCBI Taxonomy" id="28894"/>
    <lineage>
        <taxon>Bacteria</taxon>
        <taxon>Bacillati</taxon>
        <taxon>Actinomycetota</taxon>
        <taxon>Actinomycetes</taxon>
        <taxon>Kitasatosporales</taxon>
        <taxon>Streptomycetaceae</taxon>
        <taxon>Streptomyces</taxon>
    </lineage>
</organism>
<dbReference type="InterPro" id="IPR036388">
    <property type="entry name" value="WH-like_DNA-bd_sf"/>
</dbReference>